<feature type="compositionally biased region" description="Low complexity" evidence="1">
    <location>
        <begin position="515"/>
        <end position="535"/>
    </location>
</feature>
<proteinExistence type="predicted"/>
<dbReference type="PANTHER" id="PTHR39611">
    <property type="entry name" value="HYDROXYPROLINE-RICH GLYCOPROTEIN DZ-HRGP-RELATED"/>
    <property type="match status" value="1"/>
</dbReference>
<protein>
    <recommendedName>
        <fullName evidence="2">DUF7514 domain-containing protein</fullName>
    </recommendedName>
</protein>
<sequence>MLPMNSSTQPSNWTGQAAGAPVTLHPPPSGTSLPPKLPHLTFENPDDSDSTEFDDSNSSEDDESDTEASPVEAIKNNMANPLRAERPRITPLSVPQANVGFQRAQTPIESAQAKVLEDLVNKVSKLETELGKFRGTTSAPDHEDRHAGASPLTTPGIRLQPPTYPGHINRAPSPRQTAPRIVTGQTTSAFPELAPRSPSGVQFSSPVPPFSSGGHPAGPFPGVKTPVVEISAVDLKWGPLFDEKGAPTKRWEQVLKGLGQYILDEFMPQKTLVMAPQKMAAFYSQHNIECEAVSFLEIFRSRNQDVHVRLSELYDQLGFEYHLAPSVPGCRPTVPGLTLHGWTQWMTLAMRAHPDEEARRFAKVITMLPINAESPLDGKLERLPKQISRHLLPEKADPASRGKFSAALRVVQEALGLLSPPPKPSLQERRPSQSRAVSPRSRYKPSSVGIPSPPSSVSGAAVDDDYRRGDRERERNYRDLPGRPYESNGSARRDPPLSRSTTGLGLPTRPPSRTGPPSTTSSRRRSSPAPYHRSSVSGASGREERGYTRSSSDATIYPHRSDQRERERDRERERERDRERERERERERDRDRERDARDSKARGREREADRRDRGSRRSASVVSNTDRKGGLGRPNRRSSVIVQDERAGNLGRAPTWGDFFTGKSAMA</sequence>
<feature type="domain" description="DUF7514" evidence="2">
    <location>
        <begin position="238"/>
        <end position="406"/>
    </location>
</feature>
<feature type="compositionally biased region" description="Basic and acidic residues" evidence="1">
    <location>
        <begin position="464"/>
        <end position="481"/>
    </location>
</feature>
<feature type="region of interest" description="Disordered" evidence="1">
    <location>
        <begin position="1"/>
        <end position="88"/>
    </location>
</feature>
<keyword evidence="4" id="KW-1185">Reference proteome</keyword>
<evidence type="ECO:0000259" key="2">
    <source>
        <dbReference type="Pfam" id="PF24355"/>
    </source>
</evidence>
<accession>A0ABY6S6Z5</accession>
<feature type="compositionally biased region" description="Basic and acidic residues" evidence="1">
    <location>
        <begin position="559"/>
        <end position="612"/>
    </location>
</feature>
<name>A0ABY6S6Z5_PODCO</name>
<feature type="region of interest" description="Disordered" evidence="1">
    <location>
        <begin position="418"/>
        <end position="667"/>
    </location>
</feature>
<dbReference type="Proteomes" id="UP000280685">
    <property type="component" value="Chromosome 3"/>
</dbReference>
<organism evidence="3 4">
    <name type="scientific">Podospora comata</name>
    <dbReference type="NCBI Taxonomy" id="48703"/>
    <lineage>
        <taxon>Eukaryota</taxon>
        <taxon>Fungi</taxon>
        <taxon>Dikarya</taxon>
        <taxon>Ascomycota</taxon>
        <taxon>Pezizomycotina</taxon>
        <taxon>Sordariomycetes</taxon>
        <taxon>Sordariomycetidae</taxon>
        <taxon>Sordariales</taxon>
        <taxon>Podosporaceae</taxon>
        <taxon>Podospora</taxon>
    </lineage>
</organism>
<gene>
    <name evidence="3" type="ORF">PODCO_307870</name>
</gene>
<feature type="compositionally biased region" description="Acidic residues" evidence="1">
    <location>
        <begin position="44"/>
        <end position="66"/>
    </location>
</feature>
<evidence type="ECO:0000313" key="4">
    <source>
        <dbReference type="Proteomes" id="UP000280685"/>
    </source>
</evidence>
<evidence type="ECO:0000313" key="3">
    <source>
        <dbReference type="EMBL" id="VBB77823.1"/>
    </source>
</evidence>
<dbReference type="EMBL" id="LR026966">
    <property type="protein sequence ID" value="VBB77823.1"/>
    <property type="molecule type" value="Genomic_DNA"/>
</dbReference>
<feature type="region of interest" description="Disordered" evidence="1">
    <location>
        <begin position="134"/>
        <end position="158"/>
    </location>
</feature>
<dbReference type="InterPro" id="IPR055936">
    <property type="entry name" value="DUF7514"/>
</dbReference>
<evidence type="ECO:0000256" key="1">
    <source>
        <dbReference type="SAM" id="MobiDB-lite"/>
    </source>
</evidence>
<dbReference type="Pfam" id="PF24355">
    <property type="entry name" value="DUF7514"/>
    <property type="match status" value="1"/>
</dbReference>
<reference evidence="3" key="1">
    <citation type="submission" date="2018-02" db="EMBL/GenBank/DDBJ databases">
        <authorList>
            <person name="Silar P."/>
        </authorList>
    </citation>
    <scope>NUCLEOTIDE SEQUENCE [LARGE SCALE GENOMIC DNA]</scope>
    <source>
        <strain evidence="3">T</strain>
    </source>
</reference>
<feature type="compositionally biased region" description="Polar residues" evidence="1">
    <location>
        <begin position="1"/>
        <end position="15"/>
    </location>
</feature>
<dbReference type="PANTHER" id="PTHR39611:SF1">
    <property type="entry name" value="HYDROXYPROLINE-RICH GLYCOPROTEIN DZ-HRGP"/>
    <property type="match status" value="1"/>
</dbReference>
<feature type="compositionally biased region" description="Low complexity" evidence="1">
    <location>
        <begin position="445"/>
        <end position="459"/>
    </location>
</feature>